<organism evidence="1 2">
    <name type="scientific">Smallanthus sonchifolius</name>
    <dbReference type="NCBI Taxonomy" id="185202"/>
    <lineage>
        <taxon>Eukaryota</taxon>
        <taxon>Viridiplantae</taxon>
        <taxon>Streptophyta</taxon>
        <taxon>Embryophyta</taxon>
        <taxon>Tracheophyta</taxon>
        <taxon>Spermatophyta</taxon>
        <taxon>Magnoliopsida</taxon>
        <taxon>eudicotyledons</taxon>
        <taxon>Gunneridae</taxon>
        <taxon>Pentapetalae</taxon>
        <taxon>asterids</taxon>
        <taxon>campanulids</taxon>
        <taxon>Asterales</taxon>
        <taxon>Asteraceae</taxon>
        <taxon>Asteroideae</taxon>
        <taxon>Heliantheae alliance</taxon>
        <taxon>Millerieae</taxon>
        <taxon>Smallanthus</taxon>
    </lineage>
</organism>
<name>A0ACB9E5P7_9ASTR</name>
<evidence type="ECO:0000313" key="1">
    <source>
        <dbReference type="EMBL" id="KAI3754298.1"/>
    </source>
</evidence>
<sequence length="494" mass="53614">MSWTVADAVDYKGFPADRSKTGGWVPAALILGIEICERLSTMGIAVNLVTYLGGTMHLPSSNSANVVTDFMGTSFLLCLLGGFLADAFLGRFKTIVIFASIQTLGTATLALSTKLPNLRPPPCQSNENCKEANEFQMGILYLALYLIALGTGGLKSSVSGFGTDQFDEKNEAEKTQMAYFFNRFFFFISLGTLTAVTVLVYIQDEVGRSLAYGICSISMLIAILVILSGTKRYRYKKSAGSPIVSICQVLVAAIKKRNMDLPYDIGMFYENTPEGSRIHHTNQFRCLDKAAIVAEGDFVKNGSSSTPNPWKLCTVARVEEKWKGTTGFTDLQRMALGLILSTLGMAAAAVVEMKRLSVAKSVGGTTTGKSLPISVFMLIPQFFLVGAGEAFIYTGQLDFFITRAPKSMKTMSTGLFLTTLSLGFFMSSFLVSVVKKVTGSHGGEGWLADDIDHGRLDCFYGLLAIMGVINFVVYLVVAAWNKKDDKATEMVEVV</sequence>
<keyword evidence="2" id="KW-1185">Reference proteome</keyword>
<gene>
    <name evidence="1" type="ORF">L1987_54080</name>
</gene>
<evidence type="ECO:0000313" key="2">
    <source>
        <dbReference type="Proteomes" id="UP001056120"/>
    </source>
</evidence>
<reference evidence="1 2" key="2">
    <citation type="journal article" date="2022" name="Mol. Ecol. Resour.">
        <title>The genomes of chicory, endive, great burdock and yacon provide insights into Asteraceae paleo-polyploidization history and plant inulin production.</title>
        <authorList>
            <person name="Fan W."/>
            <person name="Wang S."/>
            <person name="Wang H."/>
            <person name="Wang A."/>
            <person name="Jiang F."/>
            <person name="Liu H."/>
            <person name="Zhao H."/>
            <person name="Xu D."/>
            <person name="Zhang Y."/>
        </authorList>
    </citation>
    <scope>NUCLEOTIDE SEQUENCE [LARGE SCALE GENOMIC DNA]</scope>
    <source>
        <strain evidence="2">cv. Yunnan</strain>
        <tissue evidence="1">Leaves</tissue>
    </source>
</reference>
<reference evidence="2" key="1">
    <citation type="journal article" date="2022" name="Mol. Ecol. Resour.">
        <title>The genomes of chicory, endive, great burdock and yacon provide insights into Asteraceae palaeo-polyploidization history and plant inulin production.</title>
        <authorList>
            <person name="Fan W."/>
            <person name="Wang S."/>
            <person name="Wang H."/>
            <person name="Wang A."/>
            <person name="Jiang F."/>
            <person name="Liu H."/>
            <person name="Zhao H."/>
            <person name="Xu D."/>
            <person name="Zhang Y."/>
        </authorList>
    </citation>
    <scope>NUCLEOTIDE SEQUENCE [LARGE SCALE GENOMIC DNA]</scope>
    <source>
        <strain evidence="2">cv. Yunnan</strain>
    </source>
</reference>
<dbReference type="Proteomes" id="UP001056120">
    <property type="component" value="Linkage Group LG18"/>
</dbReference>
<proteinExistence type="predicted"/>
<accession>A0ACB9E5P7</accession>
<dbReference type="EMBL" id="CM042035">
    <property type="protein sequence ID" value="KAI3754298.1"/>
    <property type="molecule type" value="Genomic_DNA"/>
</dbReference>
<protein>
    <submittedName>
        <fullName evidence="1">Uncharacterized protein</fullName>
    </submittedName>
</protein>
<comment type="caution">
    <text evidence="1">The sequence shown here is derived from an EMBL/GenBank/DDBJ whole genome shotgun (WGS) entry which is preliminary data.</text>
</comment>